<evidence type="ECO:0000256" key="5">
    <source>
        <dbReference type="ARBA" id="ARBA00044769"/>
    </source>
</evidence>
<organism evidence="11 12">
    <name type="scientific">Anaerostipes hadrus</name>
    <dbReference type="NCBI Taxonomy" id="649756"/>
    <lineage>
        <taxon>Bacteria</taxon>
        <taxon>Bacillati</taxon>
        <taxon>Bacillota</taxon>
        <taxon>Clostridia</taxon>
        <taxon>Lachnospirales</taxon>
        <taxon>Lachnospiraceae</taxon>
        <taxon>Anaerostipes</taxon>
    </lineage>
</organism>
<evidence type="ECO:0000313" key="12">
    <source>
        <dbReference type="Proteomes" id="UP000095564"/>
    </source>
</evidence>
<evidence type="ECO:0000256" key="9">
    <source>
        <dbReference type="ARBA" id="ARBA00048897"/>
    </source>
</evidence>
<dbReference type="GO" id="GO:0045302">
    <property type="term" value="F:choloylglycine hydrolase activity"/>
    <property type="evidence" value="ECO:0007669"/>
    <property type="project" value="UniProtKB-EC"/>
</dbReference>
<accession>A0A174S307</accession>
<evidence type="ECO:0000313" key="11">
    <source>
        <dbReference type="EMBL" id="CUP92314.1"/>
    </source>
</evidence>
<dbReference type="OrthoDB" id="9794717at2"/>
<dbReference type="Pfam" id="PF02275">
    <property type="entry name" value="CBAH"/>
    <property type="match status" value="1"/>
</dbReference>
<dbReference type="EC" id="3.5.1.24" evidence="5"/>
<dbReference type="NCBIfam" id="NF038245">
    <property type="entry name" value="bile_salt_hydro"/>
    <property type="match status" value="1"/>
</dbReference>
<dbReference type="SUPFAM" id="SSF56235">
    <property type="entry name" value="N-terminal nucleophile aminohydrolases (Ntn hydrolases)"/>
    <property type="match status" value="1"/>
</dbReference>
<evidence type="ECO:0000256" key="7">
    <source>
        <dbReference type="ARBA" id="ARBA00044806"/>
    </source>
</evidence>
<name>A0A174S307_ANAHA</name>
<dbReference type="Gene3D" id="3.60.60.10">
    <property type="entry name" value="Penicillin V Acylase, Chain A"/>
    <property type="match status" value="1"/>
</dbReference>
<sequence length="323" mass="36571">MCTAATYKTKDFYFGRTLDYEFSYGDEVVITPRNYPFHFRHIDAIESHYAMIGMAHVVNNDPLYYDAFNECGLAMAGLNFVGNAAYYDIEEGKDNIAQFEFIPWILGTCANLEEAKTALIHMNLTNTPYSEQFPLAQLHWIIADQSGAITVEAMEDGMHIYENNVGVLTNNPPFNIQMFLLNQYMNLSPKQPENLFAKDIDLDQYSRGMGAIGLPGDLSSSSRFAKVAFTKLHSVSGDSENESVNQFFHILGSVDQQRGCCDVNGKYEITLYTSCCNTQKGIYYYTTYDNHQISAVDMTKEDLNTKNLICYEVITGEHIQMQN</sequence>
<dbReference type="RefSeq" id="WP_055161290.1">
    <property type="nucleotide sequence ID" value="NZ_CZAU01000028.1"/>
</dbReference>
<keyword evidence="4" id="KW-0443">Lipid metabolism</keyword>
<comment type="catalytic activity">
    <reaction evidence="9">
        <text>taurodeoxycholate + H2O = deoxycholate + taurine</text>
        <dbReference type="Rhea" id="RHEA:47556"/>
        <dbReference type="ChEBI" id="CHEBI:15377"/>
        <dbReference type="ChEBI" id="CHEBI:23614"/>
        <dbReference type="ChEBI" id="CHEBI:36261"/>
        <dbReference type="ChEBI" id="CHEBI:507393"/>
    </reaction>
    <physiologicalReaction direction="left-to-right" evidence="9">
        <dbReference type="Rhea" id="RHEA:47557"/>
    </physiologicalReaction>
</comment>
<comment type="catalytic activity">
    <reaction evidence="8">
        <text>cholate + taurine = taurocholate + H2O</text>
        <dbReference type="Rhea" id="RHEA:47108"/>
        <dbReference type="ChEBI" id="CHEBI:15377"/>
        <dbReference type="ChEBI" id="CHEBI:29747"/>
        <dbReference type="ChEBI" id="CHEBI:36257"/>
        <dbReference type="ChEBI" id="CHEBI:507393"/>
    </reaction>
    <physiologicalReaction direction="right-to-left" evidence="8">
        <dbReference type="Rhea" id="RHEA:47110"/>
    </physiologicalReaction>
</comment>
<evidence type="ECO:0000256" key="6">
    <source>
        <dbReference type="ARBA" id="ARBA00044804"/>
    </source>
</evidence>
<comment type="pathway">
    <text evidence="1">Lipid metabolism; bile acid biosynthesis.</text>
</comment>
<comment type="similarity">
    <text evidence="2">Belongs to the peptidase C59 family.</text>
</comment>
<dbReference type="AlphaFoldDB" id="A0A174S307"/>
<dbReference type="CDD" id="cd00542">
    <property type="entry name" value="Ntn_PVA"/>
    <property type="match status" value="1"/>
</dbReference>
<evidence type="ECO:0000256" key="1">
    <source>
        <dbReference type="ARBA" id="ARBA00004860"/>
    </source>
</evidence>
<reference evidence="11 12" key="1">
    <citation type="submission" date="2015-09" db="EMBL/GenBank/DDBJ databases">
        <authorList>
            <consortium name="Pathogen Informatics"/>
        </authorList>
    </citation>
    <scope>NUCLEOTIDE SEQUENCE [LARGE SCALE GENOMIC DNA]</scope>
    <source>
        <strain evidence="11 12">2789STDY5834908</strain>
    </source>
</reference>
<dbReference type="EMBL" id="CZAU01000028">
    <property type="protein sequence ID" value="CUP92314.1"/>
    <property type="molecule type" value="Genomic_DNA"/>
</dbReference>
<dbReference type="InterPro" id="IPR029055">
    <property type="entry name" value="Ntn_hydrolases_N"/>
</dbReference>
<gene>
    <name evidence="11" type="primary">cbh</name>
    <name evidence="11" type="ORF">ERS852520_02554</name>
</gene>
<dbReference type="InterPro" id="IPR052193">
    <property type="entry name" value="Peptidase_C59"/>
</dbReference>
<evidence type="ECO:0000256" key="2">
    <source>
        <dbReference type="ARBA" id="ARBA00006625"/>
    </source>
</evidence>
<feature type="domain" description="Choloylglycine hydrolase/NAAA C-terminal" evidence="10">
    <location>
        <begin position="2"/>
        <end position="311"/>
    </location>
</feature>
<dbReference type="Proteomes" id="UP000095564">
    <property type="component" value="Unassembled WGS sequence"/>
</dbReference>
<keyword evidence="3 11" id="KW-0378">Hydrolase</keyword>
<evidence type="ECO:0000256" key="8">
    <source>
        <dbReference type="ARBA" id="ARBA00047285"/>
    </source>
</evidence>
<evidence type="ECO:0000256" key="3">
    <source>
        <dbReference type="ARBA" id="ARBA00022801"/>
    </source>
</evidence>
<proteinExistence type="inferred from homology"/>
<dbReference type="InterPro" id="IPR029132">
    <property type="entry name" value="CBAH/NAAA_C"/>
</dbReference>
<dbReference type="GO" id="GO:0006629">
    <property type="term" value="P:lipid metabolic process"/>
    <property type="evidence" value="ECO:0007669"/>
    <property type="project" value="UniProtKB-KW"/>
</dbReference>
<evidence type="ECO:0000256" key="4">
    <source>
        <dbReference type="ARBA" id="ARBA00023098"/>
    </source>
</evidence>
<dbReference type="PANTHER" id="PTHR35527">
    <property type="entry name" value="CHOLOYLGLYCINE HYDROLASE"/>
    <property type="match status" value="1"/>
</dbReference>
<evidence type="ECO:0000259" key="10">
    <source>
        <dbReference type="Pfam" id="PF02275"/>
    </source>
</evidence>
<protein>
    <recommendedName>
        <fullName evidence="5">choloylglycine hydrolase</fullName>
        <ecNumber evidence="5">3.5.1.24</ecNumber>
    </recommendedName>
    <alternativeName>
        <fullName evidence="6">Bile salt hydrolase</fullName>
    </alternativeName>
    <alternativeName>
        <fullName evidence="7">Choloylglycine hydrolase</fullName>
    </alternativeName>
</protein>
<dbReference type="InterPro" id="IPR047711">
    <property type="entry name" value="CBAH"/>
</dbReference>
<dbReference type="PANTHER" id="PTHR35527:SF2">
    <property type="entry name" value="HYDROLASE"/>
    <property type="match status" value="1"/>
</dbReference>